<gene>
    <name evidence="1" type="ORF">SAMN05216206_2583</name>
</gene>
<reference evidence="2" key="1">
    <citation type="submission" date="2016-10" db="EMBL/GenBank/DDBJ databases">
        <authorList>
            <person name="Varghese N."/>
            <person name="Submissions S."/>
        </authorList>
    </citation>
    <scope>NUCLEOTIDE SEQUENCE [LARGE SCALE GENOMIC DNA]</scope>
    <source>
        <strain evidence="2">LMG 24016</strain>
    </source>
</reference>
<proteinExistence type="predicted"/>
<organism evidence="1 2">
    <name type="scientific">Pseudomonas guineae</name>
    <dbReference type="NCBI Taxonomy" id="425504"/>
    <lineage>
        <taxon>Bacteria</taxon>
        <taxon>Pseudomonadati</taxon>
        <taxon>Pseudomonadota</taxon>
        <taxon>Gammaproteobacteria</taxon>
        <taxon>Pseudomonadales</taxon>
        <taxon>Pseudomonadaceae</taxon>
        <taxon>Pseudomonas</taxon>
    </lineage>
</organism>
<dbReference type="EMBL" id="FOQL01000003">
    <property type="protein sequence ID" value="SFI62702.1"/>
    <property type="molecule type" value="Genomic_DNA"/>
</dbReference>
<evidence type="ECO:0000313" key="1">
    <source>
        <dbReference type="EMBL" id="SFI62702.1"/>
    </source>
</evidence>
<protein>
    <submittedName>
        <fullName evidence="1">Uncharacterized protein</fullName>
    </submittedName>
</protein>
<dbReference type="RefSeq" id="WP_090242519.1">
    <property type="nucleotide sequence ID" value="NZ_FOQL01000003.1"/>
</dbReference>
<accession>A0A1I3JR16</accession>
<evidence type="ECO:0000313" key="2">
    <source>
        <dbReference type="Proteomes" id="UP000243606"/>
    </source>
</evidence>
<sequence length="156" mass="17638">MKKYDTFIPSTFNQEELDKRIASAHTRYNNTILLEAADIATFLRDLKEKESAGYKIDWSYLPLLIPTQSGFAIIHARLLKPATLVKKELAAITEQVTAEYTSHLEAEKLRAVDAMTNRLIGEAEAKKAKARTQEAEETRAEARAEAMRILNIQESD</sequence>
<name>A0A1I3JR16_9PSED</name>
<keyword evidence="2" id="KW-1185">Reference proteome</keyword>
<dbReference type="AlphaFoldDB" id="A0A1I3JR16"/>
<dbReference type="Proteomes" id="UP000243606">
    <property type="component" value="Unassembled WGS sequence"/>
</dbReference>
<dbReference type="STRING" id="425504.SAMN05216206_2583"/>